<dbReference type="WBParaSite" id="MBELARI_LOCUS11282">
    <property type="protein sequence ID" value="MBELARI_LOCUS11282"/>
    <property type="gene ID" value="MBELARI_LOCUS11282"/>
</dbReference>
<organism evidence="1 2">
    <name type="scientific">Mesorhabditis belari</name>
    <dbReference type="NCBI Taxonomy" id="2138241"/>
    <lineage>
        <taxon>Eukaryota</taxon>
        <taxon>Metazoa</taxon>
        <taxon>Ecdysozoa</taxon>
        <taxon>Nematoda</taxon>
        <taxon>Chromadorea</taxon>
        <taxon>Rhabditida</taxon>
        <taxon>Rhabditina</taxon>
        <taxon>Rhabditomorpha</taxon>
        <taxon>Rhabditoidea</taxon>
        <taxon>Rhabditidae</taxon>
        <taxon>Mesorhabditinae</taxon>
        <taxon>Mesorhabditis</taxon>
    </lineage>
</organism>
<dbReference type="Proteomes" id="UP000887575">
    <property type="component" value="Unassembled WGS sequence"/>
</dbReference>
<reference evidence="2" key="1">
    <citation type="submission" date="2024-02" db="UniProtKB">
        <authorList>
            <consortium name="WormBaseParasite"/>
        </authorList>
    </citation>
    <scope>IDENTIFICATION</scope>
</reference>
<sequence length="319" mass="36613">MRDRFCYKAIDAFAIACANESPPLQLIPFCFGYKYQCSRLTYPTEDWCEKEFDHYERTGTRTAEWCQRFELFCNATAREEKRAELNALMGDAVKVHKQCVELWGLSHAICNPFIRNFQWERCQKFLFDCELISDFPDDEEKTESILSTSQVLTKDELNRQILEAAIDTNTSKTSTVDRNRVNLGREKEKEKIVEKPEQSQQIPMAEQRIGEQPIHTDVSNVPEFFVGQAKKQGNRIVINPVKVEPGEVIDRLVSPPPAPTPSASPSEVNIRPSNIDFRPEELLRLATDVGEGKLKPVLKRSSPLLIDESSPEWITKFQQ</sequence>
<keyword evidence="1" id="KW-1185">Reference proteome</keyword>
<accession>A0AAF3EBG5</accession>
<proteinExistence type="predicted"/>
<evidence type="ECO:0000313" key="1">
    <source>
        <dbReference type="Proteomes" id="UP000887575"/>
    </source>
</evidence>
<protein>
    <submittedName>
        <fullName evidence="2">Uncharacterized protein</fullName>
    </submittedName>
</protein>
<evidence type="ECO:0000313" key="2">
    <source>
        <dbReference type="WBParaSite" id="MBELARI_LOCUS11282"/>
    </source>
</evidence>
<name>A0AAF3EBG5_9BILA</name>
<dbReference type="AlphaFoldDB" id="A0AAF3EBG5"/>